<protein>
    <recommendedName>
        <fullName evidence="2">Heterokaryon incompatibility domain-containing protein</fullName>
    </recommendedName>
</protein>
<dbReference type="InterPro" id="IPR002110">
    <property type="entry name" value="Ankyrin_rpt"/>
</dbReference>
<feature type="repeat" description="ANK" evidence="1">
    <location>
        <begin position="130"/>
        <end position="156"/>
    </location>
</feature>
<keyword evidence="1" id="KW-0040">ANK repeat</keyword>
<evidence type="ECO:0000313" key="3">
    <source>
        <dbReference type="EMBL" id="KAF2173960.1"/>
    </source>
</evidence>
<dbReference type="SUPFAM" id="SSF48403">
    <property type="entry name" value="Ankyrin repeat"/>
    <property type="match status" value="1"/>
</dbReference>
<organism evidence="3 4">
    <name type="scientific">Zasmidium cellare ATCC 36951</name>
    <dbReference type="NCBI Taxonomy" id="1080233"/>
    <lineage>
        <taxon>Eukaryota</taxon>
        <taxon>Fungi</taxon>
        <taxon>Dikarya</taxon>
        <taxon>Ascomycota</taxon>
        <taxon>Pezizomycotina</taxon>
        <taxon>Dothideomycetes</taxon>
        <taxon>Dothideomycetidae</taxon>
        <taxon>Mycosphaerellales</taxon>
        <taxon>Mycosphaerellaceae</taxon>
        <taxon>Zasmidium</taxon>
    </lineage>
</organism>
<proteinExistence type="predicted"/>
<dbReference type="PANTHER" id="PTHR24148:SF64">
    <property type="entry name" value="HETEROKARYON INCOMPATIBILITY DOMAIN-CONTAINING PROTEIN"/>
    <property type="match status" value="1"/>
</dbReference>
<dbReference type="Gene3D" id="1.25.40.20">
    <property type="entry name" value="Ankyrin repeat-containing domain"/>
    <property type="match status" value="2"/>
</dbReference>
<accession>A0A6A6D6K6</accession>
<dbReference type="InterPro" id="IPR010730">
    <property type="entry name" value="HET"/>
</dbReference>
<evidence type="ECO:0000256" key="1">
    <source>
        <dbReference type="PROSITE-ProRule" id="PRU00023"/>
    </source>
</evidence>
<dbReference type="EMBL" id="ML993579">
    <property type="protein sequence ID" value="KAF2173960.1"/>
    <property type="molecule type" value="Genomic_DNA"/>
</dbReference>
<dbReference type="PROSITE" id="PS50088">
    <property type="entry name" value="ANK_REPEAT"/>
    <property type="match status" value="1"/>
</dbReference>
<reference evidence="3" key="1">
    <citation type="journal article" date="2020" name="Stud. Mycol.">
        <title>101 Dothideomycetes genomes: a test case for predicting lifestyles and emergence of pathogens.</title>
        <authorList>
            <person name="Haridas S."/>
            <person name="Albert R."/>
            <person name="Binder M."/>
            <person name="Bloem J."/>
            <person name="Labutti K."/>
            <person name="Salamov A."/>
            <person name="Andreopoulos B."/>
            <person name="Baker S."/>
            <person name="Barry K."/>
            <person name="Bills G."/>
            <person name="Bluhm B."/>
            <person name="Cannon C."/>
            <person name="Castanera R."/>
            <person name="Culley D."/>
            <person name="Daum C."/>
            <person name="Ezra D."/>
            <person name="Gonzalez J."/>
            <person name="Henrissat B."/>
            <person name="Kuo A."/>
            <person name="Liang C."/>
            <person name="Lipzen A."/>
            <person name="Lutzoni F."/>
            <person name="Magnuson J."/>
            <person name="Mondo S."/>
            <person name="Nolan M."/>
            <person name="Ohm R."/>
            <person name="Pangilinan J."/>
            <person name="Park H.-J."/>
            <person name="Ramirez L."/>
            <person name="Alfaro M."/>
            <person name="Sun H."/>
            <person name="Tritt A."/>
            <person name="Yoshinaga Y."/>
            <person name="Zwiers L.-H."/>
            <person name="Turgeon B."/>
            <person name="Goodwin S."/>
            <person name="Spatafora J."/>
            <person name="Crous P."/>
            <person name="Grigoriev I."/>
        </authorList>
    </citation>
    <scope>NUCLEOTIDE SEQUENCE</scope>
    <source>
        <strain evidence="3">ATCC 36951</strain>
    </source>
</reference>
<dbReference type="Pfam" id="PF06985">
    <property type="entry name" value="HET"/>
    <property type="match status" value="1"/>
</dbReference>
<evidence type="ECO:0000313" key="4">
    <source>
        <dbReference type="Proteomes" id="UP000799537"/>
    </source>
</evidence>
<dbReference type="InterPro" id="IPR036770">
    <property type="entry name" value="Ankyrin_rpt-contain_sf"/>
</dbReference>
<dbReference type="AlphaFoldDB" id="A0A6A6D6K6"/>
<dbReference type="Pfam" id="PF26639">
    <property type="entry name" value="Het-6_barrel"/>
    <property type="match status" value="1"/>
</dbReference>
<dbReference type="OrthoDB" id="3800680at2759"/>
<keyword evidence="4" id="KW-1185">Reference proteome</keyword>
<sequence>MDKTRNLEESLKALALKESAGSRGEQGLLDHEVEIFETSYSQLRAEPNLPDIRIRILCHALPNRNYDMVSRLLADIDEKALCVHGQLCIMKALILNNVQPGSVPGLPESMGKILALLLRHGAPAAVADEHGKCPLYFACKTGDSRTFRTLIEAGANARQLVSLNKSKYGEVQLGESKERFTQHLLQATWRSWQSAREYPHSLDHRQEDLAKGHAAIILQLLDMGLEMDTADPVLVSVYHMLCCHGHLERVKKLTSLGVSVQARGVDWNRGFSVTFALQAAAIGCQSQVVKYLLEHGASRSSKGRIYTGRWGSLNISEPERPMTALVSALYYHRSSGDIRDICRLLFDPHADEDDLRCLLYFSIEQGWMEMVKDLLARKVRVESVPLCLNTEMIDTVARHGVCLDGRRFLQYALNRGNLELLKYLEKDHGVGIDLHDFPHVALGLMRRYHYHQWARDTTRRAEYAEIMKYLLGGLLLVVNDAFRMARRTNLDVDFEDYYTLKDVSDFANCEIVSTDMDAYPPIRLGDDTSDPGVQTSLLRLACEWELYPVVRWLVEDEDADPACPGLTCCALDYYIQRPPLESRLLGDDLDERLALLLLERSRDDDVGYWEHELATHLQQNTQDVKACTTWTSSVPIPGGEGNIERVDVSRVVLPRPYSSHATPFTYVNLRGHKTIRLFHLEAAACLDDPLCGTLSDHEPIDCPPFEALSYVWGDTTEQCVISVNAKPFCITMNLAAALYRMRSPDGPRVLWVDAICINQQDNNEKSRQVSLMENIYQRATRVLVWIGEHADNSQSIFEWHESNKDKIEDDANQPKHIVSPPNFWYSEEAQTAFEAICRRNYWYRTWILQELGFGVKATVICGSDSVDLKGSFRFGQEARWLSDYHPLRGPHAIRHAERVSRLANYCDISGVATLTRCCQCKDPRDKVFGILGLLPSKPIPVHYDGPVEDVYRSFTKAIIEHRNDLLALHWLGPNRSLPGLDSWVPDWSISKPVGVLPRAHDTERLGWELKDAPDLSFSGSELTIKGARLDIIHSIGGTLSVPDDCTQTSAAFNATMLRWEQLVLAEVQKHGIKALEAFARTLHAEDDYCMDKRPGGRILFPFAMWYHHYGTGFLETEASRSFELVELAMVILAQIQDWNDWDSSMQQKIWGYTESMEVSCYGRQFYITEGGSMGLAPPGARVGDEVVFFPGSSYPFVVRRNDDGRTWEMVGDCHLEKLDVEVIKATPMEYFTLR</sequence>
<dbReference type="PANTHER" id="PTHR24148">
    <property type="entry name" value="ANKYRIN REPEAT DOMAIN-CONTAINING PROTEIN 39 HOMOLOG-RELATED"/>
    <property type="match status" value="1"/>
</dbReference>
<dbReference type="PROSITE" id="PS50297">
    <property type="entry name" value="ANK_REP_REGION"/>
    <property type="match status" value="1"/>
</dbReference>
<dbReference type="InterPro" id="IPR052895">
    <property type="entry name" value="HetReg/Transcr_Mod"/>
</dbReference>
<dbReference type="GeneID" id="54556817"/>
<dbReference type="RefSeq" id="XP_033674849.1">
    <property type="nucleotide sequence ID" value="XM_033803545.1"/>
</dbReference>
<dbReference type="SMART" id="SM00248">
    <property type="entry name" value="ANK"/>
    <property type="match status" value="4"/>
</dbReference>
<name>A0A6A6D6K6_ZASCE</name>
<gene>
    <name evidence="3" type="ORF">M409DRAFT_16229</name>
</gene>
<feature type="domain" description="Heterokaryon incompatibility" evidence="2">
    <location>
        <begin position="705"/>
        <end position="850"/>
    </location>
</feature>
<evidence type="ECO:0000259" key="2">
    <source>
        <dbReference type="Pfam" id="PF06985"/>
    </source>
</evidence>
<dbReference type="Proteomes" id="UP000799537">
    <property type="component" value="Unassembled WGS sequence"/>
</dbReference>